<sequence length="282" mass="31858">MDTLWVIREMKNRFFSDGVFDLSAQLAYYFLLSVFPFLLVAITLIGYLPLSADNVLEFIRPYAPAHTHQLIENTLKSILGVQRGNLLSFSILATLWLTYMGIQSMVRILNYTFQVEEGRPFLRGVAESLLLVAGLLTAVVISLLFPIFGSLISGSILPQLGLTAWSESLWSLMRWLFSSLVLFLAFFCLYYFAPNLRMETEEAAPGAFFATLGWQLISLGFSYYVSLGNYSLIYGNLGGLIVLIIWFYLSAMILIMGGQLNAILYEYRIRSVPWRQGDPDPS</sequence>
<keyword evidence="3 6" id="KW-0812">Transmembrane</keyword>
<evidence type="ECO:0000256" key="5">
    <source>
        <dbReference type="ARBA" id="ARBA00023136"/>
    </source>
</evidence>
<dbReference type="Proteomes" id="UP001595843">
    <property type="component" value="Unassembled WGS sequence"/>
</dbReference>
<keyword evidence="8" id="KW-1185">Reference proteome</keyword>
<keyword evidence="2" id="KW-1003">Cell membrane</keyword>
<keyword evidence="5 6" id="KW-0472">Membrane</keyword>
<feature type="transmembrane region" description="Helical" evidence="6">
    <location>
        <begin position="172"/>
        <end position="192"/>
    </location>
</feature>
<evidence type="ECO:0000256" key="1">
    <source>
        <dbReference type="ARBA" id="ARBA00004651"/>
    </source>
</evidence>
<comment type="caution">
    <text evidence="7">The sequence shown here is derived from an EMBL/GenBank/DDBJ whole genome shotgun (WGS) entry which is preliminary data.</text>
</comment>
<dbReference type="PANTHER" id="PTHR30213">
    <property type="entry name" value="INNER MEMBRANE PROTEIN YHJD"/>
    <property type="match status" value="1"/>
</dbReference>
<evidence type="ECO:0000313" key="8">
    <source>
        <dbReference type="Proteomes" id="UP001595843"/>
    </source>
</evidence>
<dbReference type="EMBL" id="JBHSAP010000003">
    <property type="protein sequence ID" value="MFC4075280.1"/>
    <property type="molecule type" value="Genomic_DNA"/>
</dbReference>
<organism evidence="7 8">
    <name type="scientific">Salinithrix halophila</name>
    <dbReference type="NCBI Taxonomy" id="1485204"/>
    <lineage>
        <taxon>Bacteria</taxon>
        <taxon>Bacillati</taxon>
        <taxon>Bacillota</taxon>
        <taxon>Bacilli</taxon>
        <taxon>Bacillales</taxon>
        <taxon>Thermoactinomycetaceae</taxon>
        <taxon>Salinithrix</taxon>
    </lineage>
</organism>
<feature type="transmembrane region" description="Helical" evidence="6">
    <location>
        <begin position="237"/>
        <end position="265"/>
    </location>
</feature>
<dbReference type="PIRSF" id="PIRSF035875">
    <property type="entry name" value="RNase_BN"/>
    <property type="match status" value="1"/>
</dbReference>
<accession>A0ABV8JBS8</accession>
<feature type="transmembrane region" description="Helical" evidence="6">
    <location>
        <begin position="204"/>
        <end position="225"/>
    </location>
</feature>
<dbReference type="Pfam" id="PF03631">
    <property type="entry name" value="Virul_fac_BrkB"/>
    <property type="match status" value="1"/>
</dbReference>
<dbReference type="NCBIfam" id="TIGR00765">
    <property type="entry name" value="yihY_not_rbn"/>
    <property type="match status" value="1"/>
</dbReference>
<feature type="transmembrane region" description="Helical" evidence="6">
    <location>
        <begin position="26"/>
        <end position="48"/>
    </location>
</feature>
<evidence type="ECO:0000256" key="3">
    <source>
        <dbReference type="ARBA" id="ARBA00022692"/>
    </source>
</evidence>
<feature type="transmembrane region" description="Helical" evidence="6">
    <location>
        <begin position="129"/>
        <end position="152"/>
    </location>
</feature>
<proteinExistence type="predicted"/>
<feature type="transmembrane region" description="Helical" evidence="6">
    <location>
        <begin position="86"/>
        <end position="109"/>
    </location>
</feature>
<dbReference type="PANTHER" id="PTHR30213:SF0">
    <property type="entry name" value="UPF0761 MEMBRANE PROTEIN YIHY"/>
    <property type="match status" value="1"/>
</dbReference>
<name>A0ABV8JBS8_9BACL</name>
<dbReference type="InterPro" id="IPR017039">
    <property type="entry name" value="Virul_fac_BrkB"/>
</dbReference>
<reference evidence="8" key="1">
    <citation type="journal article" date="2019" name="Int. J. Syst. Evol. Microbiol.">
        <title>The Global Catalogue of Microorganisms (GCM) 10K type strain sequencing project: providing services to taxonomists for standard genome sequencing and annotation.</title>
        <authorList>
            <consortium name="The Broad Institute Genomics Platform"/>
            <consortium name="The Broad Institute Genome Sequencing Center for Infectious Disease"/>
            <person name="Wu L."/>
            <person name="Ma J."/>
        </authorList>
    </citation>
    <scope>NUCLEOTIDE SEQUENCE [LARGE SCALE GENOMIC DNA]</scope>
    <source>
        <strain evidence="8">IBRC-M 10813</strain>
    </source>
</reference>
<protein>
    <submittedName>
        <fullName evidence="7">YihY/virulence factor BrkB family protein</fullName>
    </submittedName>
</protein>
<gene>
    <name evidence="7" type="ORF">ACFOUO_00380</name>
</gene>
<evidence type="ECO:0000313" key="7">
    <source>
        <dbReference type="EMBL" id="MFC4075280.1"/>
    </source>
</evidence>
<comment type="subcellular location">
    <subcellularLocation>
        <location evidence="1">Cell membrane</location>
        <topology evidence="1">Multi-pass membrane protein</topology>
    </subcellularLocation>
</comment>
<evidence type="ECO:0000256" key="6">
    <source>
        <dbReference type="SAM" id="Phobius"/>
    </source>
</evidence>
<keyword evidence="4 6" id="KW-1133">Transmembrane helix</keyword>
<dbReference type="RefSeq" id="WP_380701047.1">
    <property type="nucleotide sequence ID" value="NZ_JBHSAP010000003.1"/>
</dbReference>
<evidence type="ECO:0000256" key="2">
    <source>
        <dbReference type="ARBA" id="ARBA00022475"/>
    </source>
</evidence>
<evidence type="ECO:0000256" key="4">
    <source>
        <dbReference type="ARBA" id="ARBA00022989"/>
    </source>
</evidence>